<dbReference type="Gene3D" id="3.40.50.300">
    <property type="entry name" value="P-loop containing nucleotide triphosphate hydrolases"/>
    <property type="match status" value="1"/>
</dbReference>
<evidence type="ECO:0000256" key="2">
    <source>
        <dbReference type="ARBA" id="ARBA00022490"/>
    </source>
</evidence>
<feature type="binding site" evidence="10">
    <location>
        <begin position="236"/>
        <end position="240"/>
    </location>
    <ligand>
        <name>GTP</name>
        <dbReference type="ChEBI" id="CHEBI:37565"/>
    </ligand>
</feature>
<name>A4BP10_9GAMM</name>
<comment type="subunit">
    <text evidence="10">Part of the signal recognition particle protein translocation system, which is composed of SRP and FtsY. SRP is a ribonucleoprotein composed of Ffh and a 4.5S RNA molecule.</text>
</comment>
<dbReference type="InterPro" id="IPR036225">
    <property type="entry name" value="SRP/SRP_N"/>
</dbReference>
<evidence type="ECO:0000256" key="7">
    <source>
        <dbReference type="ARBA" id="ARBA00023170"/>
    </source>
</evidence>
<dbReference type="Pfam" id="PF02881">
    <property type="entry name" value="SRP54_N"/>
    <property type="match status" value="1"/>
</dbReference>
<evidence type="ECO:0000256" key="6">
    <source>
        <dbReference type="ARBA" id="ARBA00023136"/>
    </source>
</evidence>
<dbReference type="GO" id="GO:0005737">
    <property type="term" value="C:cytoplasm"/>
    <property type="evidence" value="ECO:0007669"/>
    <property type="project" value="UniProtKB-SubCell"/>
</dbReference>
<keyword evidence="7 10" id="KW-0675">Receptor</keyword>
<dbReference type="FunFam" id="3.40.50.300:FF:000053">
    <property type="entry name" value="Signal recognition particle receptor FtsY"/>
    <property type="match status" value="1"/>
</dbReference>
<comment type="caution">
    <text evidence="15">The sequence shown here is derived from an EMBL/GenBank/DDBJ whole genome shotgun (WGS) entry which is preliminary data.</text>
</comment>
<dbReference type="SUPFAM" id="SSF47364">
    <property type="entry name" value="Domain of the SRP/SRP receptor G-proteins"/>
    <property type="match status" value="1"/>
</dbReference>
<evidence type="ECO:0000259" key="13">
    <source>
        <dbReference type="SMART" id="SM00962"/>
    </source>
</evidence>
<dbReference type="NCBIfam" id="TIGR00064">
    <property type="entry name" value="ftsY"/>
    <property type="match status" value="1"/>
</dbReference>
<accession>A4BP10</accession>
<feature type="compositionally biased region" description="Low complexity" evidence="11">
    <location>
        <begin position="31"/>
        <end position="40"/>
    </location>
</feature>
<dbReference type="SMART" id="SM00963">
    <property type="entry name" value="SRP54_N"/>
    <property type="match status" value="1"/>
</dbReference>
<evidence type="ECO:0000256" key="5">
    <source>
        <dbReference type="ARBA" id="ARBA00023134"/>
    </source>
</evidence>
<dbReference type="eggNOG" id="COG0552">
    <property type="taxonomic scope" value="Bacteria"/>
</dbReference>
<dbReference type="PANTHER" id="PTHR43134:SF1">
    <property type="entry name" value="SIGNAL RECOGNITION PARTICLE RECEPTOR SUBUNIT ALPHA"/>
    <property type="match status" value="1"/>
</dbReference>
<evidence type="ECO:0000256" key="11">
    <source>
        <dbReference type="SAM" id="MobiDB-lite"/>
    </source>
</evidence>
<dbReference type="HAMAP" id="MF_00920">
    <property type="entry name" value="FtsY"/>
    <property type="match status" value="1"/>
</dbReference>
<keyword evidence="4 10" id="KW-0378">Hydrolase</keyword>
<evidence type="ECO:0000313" key="16">
    <source>
        <dbReference type="Proteomes" id="UP000003374"/>
    </source>
</evidence>
<feature type="domain" description="AAA+ ATPase" evidence="12">
    <location>
        <begin position="146"/>
        <end position="293"/>
    </location>
</feature>
<dbReference type="Gene3D" id="1.20.120.140">
    <property type="entry name" value="Signal recognition particle SRP54, nucleotide-binding domain"/>
    <property type="match status" value="1"/>
</dbReference>
<dbReference type="InterPro" id="IPR027417">
    <property type="entry name" value="P-loop_NTPase"/>
</dbReference>
<dbReference type="FunFam" id="1.20.120.140:FF:000002">
    <property type="entry name" value="Signal recognition particle receptor FtsY"/>
    <property type="match status" value="1"/>
</dbReference>
<comment type="subcellular location">
    <subcellularLocation>
        <location evidence="10">Cell membrane</location>
        <topology evidence="10">Peripheral membrane protein</topology>
        <orientation evidence="10">Cytoplasmic side</orientation>
    </subcellularLocation>
    <subcellularLocation>
        <location evidence="10">Cytoplasm</location>
    </subcellularLocation>
</comment>
<protein>
    <recommendedName>
        <fullName evidence="10">Signal recognition particle receptor FtsY</fullName>
        <shortName evidence="10">SRP receptor</shortName>
        <ecNumber evidence="10">3.6.5.4</ecNumber>
    </recommendedName>
</protein>
<dbReference type="GO" id="GO:0005886">
    <property type="term" value="C:plasma membrane"/>
    <property type="evidence" value="ECO:0007669"/>
    <property type="project" value="UniProtKB-SubCell"/>
</dbReference>
<comment type="catalytic activity">
    <reaction evidence="8 10">
        <text>GTP + H2O = GDP + phosphate + H(+)</text>
        <dbReference type="Rhea" id="RHEA:19669"/>
        <dbReference type="ChEBI" id="CHEBI:15377"/>
        <dbReference type="ChEBI" id="CHEBI:15378"/>
        <dbReference type="ChEBI" id="CHEBI:37565"/>
        <dbReference type="ChEBI" id="CHEBI:43474"/>
        <dbReference type="ChEBI" id="CHEBI:58189"/>
        <dbReference type="EC" id="3.6.5.4"/>
    </reaction>
</comment>
<evidence type="ECO:0000256" key="3">
    <source>
        <dbReference type="ARBA" id="ARBA00022741"/>
    </source>
</evidence>
<organism evidence="15 16">
    <name type="scientific">Nitrococcus mobilis Nb-231</name>
    <dbReference type="NCBI Taxonomy" id="314278"/>
    <lineage>
        <taxon>Bacteria</taxon>
        <taxon>Pseudomonadati</taxon>
        <taxon>Pseudomonadota</taxon>
        <taxon>Gammaproteobacteria</taxon>
        <taxon>Chromatiales</taxon>
        <taxon>Ectothiorhodospiraceae</taxon>
        <taxon>Nitrococcus</taxon>
    </lineage>
</organism>
<dbReference type="Pfam" id="PF00448">
    <property type="entry name" value="SRP54"/>
    <property type="match status" value="1"/>
</dbReference>
<dbReference type="AlphaFoldDB" id="A4BP10"/>
<sequence length="357" mass="38396">MLSFRRKKHRKDRATESAESTESMPERGEAPEASEPAEPSRTIQEEGAPRTGWLIRLHSGLRKTGSGFSSLFLGRKAIDEELLEELETLLLMADVGVEATQCIVDNLTERLKRNQLADAMALQNALRDEMIAILAPCTQALVIDTHPYVMLTVGVNGVGKTTTIGKLGRRLQDNGYEVMLAAGDTFRAAAVEQLKIWGERGDIPVIAQPTGSDAASVIYDAHQAAFARGIDVLIADTAGRLHTQSNLMEELKKIKRVLSKQDSSAPHEVLLVVDASTGQNALAQARQFHAAVGVTGIALTKLDGTAKGGVIFAIAQQLGLPIRCIGVGEQLEDLRPFTAEEFVDALLAAPAQESAAE</sequence>
<evidence type="ECO:0000259" key="12">
    <source>
        <dbReference type="SMART" id="SM00382"/>
    </source>
</evidence>
<keyword evidence="5 10" id="KW-0342">GTP-binding</keyword>
<dbReference type="Proteomes" id="UP000003374">
    <property type="component" value="Unassembled WGS sequence"/>
</dbReference>
<feature type="compositionally biased region" description="Basic residues" evidence="11">
    <location>
        <begin position="1"/>
        <end position="12"/>
    </location>
</feature>
<feature type="domain" description="SRP54-type proteins GTP-binding" evidence="13">
    <location>
        <begin position="147"/>
        <end position="348"/>
    </location>
</feature>
<feature type="binding site" evidence="10">
    <location>
        <begin position="154"/>
        <end position="161"/>
    </location>
    <ligand>
        <name>GTP</name>
        <dbReference type="ChEBI" id="CHEBI:37565"/>
    </ligand>
</feature>
<dbReference type="STRING" id="314278.NB231_11264"/>
<evidence type="ECO:0000256" key="9">
    <source>
        <dbReference type="ARBA" id="ARBA00053570"/>
    </source>
</evidence>
<comment type="function">
    <text evidence="9 10">Involved in targeting and insertion of nascent membrane proteins into the cytoplasmic membrane. Acts as a receptor for the complex formed by the signal recognition particle (SRP) and the ribosome-nascent chain (RNC). Interaction with SRP-RNC leads to the transfer of the RNC complex to the Sec translocase for insertion into the membrane, the hydrolysis of GTP by both Ffh and FtsY, and the dissociation of the SRP-FtsY complex into the individual components.</text>
</comment>
<dbReference type="GO" id="GO:0006614">
    <property type="term" value="P:SRP-dependent cotranslational protein targeting to membrane"/>
    <property type="evidence" value="ECO:0007669"/>
    <property type="project" value="InterPro"/>
</dbReference>
<dbReference type="InterPro" id="IPR000897">
    <property type="entry name" value="SRP54_GTPase_dom"/>
</dbReference>
<dbReference type="InterPro" id="IPR004390">
    <property type="entry name" value="SR_rcpt_FtsY"/>
</dbReference>
<comment type="similarity">
    <text evidence="10">Belongs to the GTP-binding SRP family. FtsY subfamily.</text>
</comment>
<evidence type="ECO:0000256" key="1">
    <source>
        <dbReference type="ARBA" id="ARBA00022475"/>
    </source>
</evidence>
<dbReference type="SMART" id="SM00962">
    <property type="entry name" value="SRP54"/>
    <property type="match status" value="1"/>
</dbReference>
<proteinExistence type="inferred from homology"/>
<evidence type="ECO:0000256" key="4">
    <source>
        <dbReference type="ARBA" id="ARBA00022801"/>
    </source>
</evidence>
<dbReference type="PANTHER" id="PTHR43134">
    <property type="entry name" value="SIGNAL RECOGNITION PARTICLE RECEPTOR SUBUNIT ALPHA"/>
    <property type="match status" value="1"/>
</dbReference>
<evidence type="ECO:0000256" key="10">
    <source>
        <dbReference type="HAMAP-Rule" id="MF_00920"/>
    </source>
</evidence>
<dbReference type="InterPro" id="IPR042101">
    <property type="entry name" value="SRP54_N_sf"/>
</dbReference>
<dbReference type="OrthoDB" id="9804720at2"/>
<keyword evidence="2 10" id="KW-0963">Cytoplasm</keyword>
<keyword evidence="6 10" id="KW-0472">Membrane</keyword>
<reference evidence="15 16" key="1">
    <citation type="submission" date="2006-02" db="EMBL/GenBank/DDBJ databases">
        <authorList>
            <person name="Waterbury J."/>
            <person name="Ferriera S."/>
            <person name="Johnson J."/>
            <person name="Kravitz S."/>
            <person name="Halpern A."/>
            <person name="Remington K."/>
            <person name="Beeson K."/>
            <person name="Tran B."/>
            <person name="Rogers Y.-H."/>
            <person name="Friedman R."/>
            <person name="Venter J.C."/>
        </authorList>
    </citation>
    <scope>NUCLEOTIDE SEQUENCE [LARGE SCALE GENOMIC DNA]</scope>
    <source>
        <strain evidence="15 16">Nb-231</strain>
    </source>
</reference>
<keyword evidence="16" id="KW-1185">Reference proteome</keyword>
<dbReference type="RefSeq" id="WP_005002594.1">
    <property type="nucleotide sequence ID" value="NZ_CH672427.1"/>
</dbReference>
<dbReference type="SUPFAM" id="SSF52540">
    <property type="entry name" value="P-loop containing nucleoside triphosphate hydrolases"/>
    <property type="match status" value="1"/>
</dbReference>
<evidence type="ECO:0000313" key="15">
    <source>
        <dbReference type="EMBL" id="EAR22311.1"/>
    </source>
</evidence>
<keyword evidence="1 10" id="KW-1003">Cell membrane</keyword>
<feature type="region of interest" description="Disordered" evidence="11">
    <location>
        <begin position="1"/>
        <end position="49"/>
    </location>
</feature>
<dbReference type="EMBL" id="AAOF01000003">
    <property type="protein sequence ID" value="EAR22311.1"/>
    <property type="molecule type" value="Genomic_DNA"/>
</dbReference>
<feature type="domain" description="Signal recognition particle SRP54 helical bundle" evidence="14">
    <location>
        <begin position="57"/>
        <end position="134"/>
    </location>
</feature>
<dbReference type="EC" id="3.6.5.4" evidence="10"/>
<dbReference type="GO" id="GO:0003924">
    <property type="term" value="F:GTPase activity"/>
    <property type="evidence" value="ECO:0007669"/>
    <property type="project" value="UniProtKB-UniRule"/>
</dbReference>
<keyword evidence="3 10" id="KW-0547">Nucleotide-binding</keyword>
<dbReference type="HOGENOM" id="CLU_009301_3_0_6"/>
<evidence type="ECO:0000256" key="8">
    <source>
        <dbReference type="ARBA" id="ARBA00048027"/>
    </source>
</evidence>
<dbReference type="SMART" id="SM00382">
    <property type="entry name" value="AAA"/>
    <property type="match status" value="1"/>
</dbReference>
<dbReference type="InterPro" id="IPR003593">
    <property type="entry name" value="AAA+_ATPase"/>
</dbReference>
<evidence type="ECO:0000259" key="14">
    <source>
        <dbReference type="SMART" id="SM00963"/>
    </source>
</evidence>
<dbReference type="CDD" id="cd17874">
    <property type="entry name" value="FtsY"/>
    <property type="match status" value="1"/>
</dbReference>
<dbReference type="InterPro" id="IPR013822">
    <property type="entry name" value="Signal_recog_particl_SRP54_hlx"/>
</dbReference>
<gene>
    <name evidence="10" type="primary">ftsY</name>
    <name evidence="15" type="ORF">NB231_11264</name>
</gene>
<feature type="binding site" evidence="10">
    <location>
        <begin position="300"/>
        <end position="303"/>
    </location>
    <ligand>
        <name>GTP</name>
        <dbReference type="ChEBI" id="CHEBI:37565"/>
    </ligand>
</feature>
<dbReference type="GO" id="GO:0005525">
    <property type="term" value="F:GTP binding"/>
    <property type="evidence" value="ECO:0007669"/>
    <property type="project" value="UniProtKB-UniRule"/>
</dbReference>